<dbReference type="Proteomes" id="UP001163096">
    <property type="component" value="Chromosome"/>
</dbReference>
<feature type="transmembrane region" description="Helical" evidence="1">
    <location>
        <begin position="201"/>
        <end position="224"/>
    </location>
</feature>
<keyword evidence="1" id="KW-0812">Transmembrane</keyword>
<sequence>MNPILVVAKKEMKQIAKNRSLIIGIVIFMGIFGGMTSLGAIMSVIEGDAGSIVSTLDSLMMYLVLVLGVFSGYFFSSQAFLGEKTEGTIETLLCSPLPLRDIWLGKVLGVMVPSYAVALLIAAVLVALSNMAADVLVLPSVVMMLFVLMVVPVYIACAIGMLGFVQLLLGMRENQIINIVVIIGFIVAISVFDSLVTEGLIVMSAPVVGVMFLLGILLIAAIGYMTRILSREKIVTTLP</sequence>
<reference evidence="2" key="1">
    <citation type="submission" date="2022-11" db="EMBL/GenBank/DDBJ databases">
        <title>Complete genome sequence of Methanogenium organophilum DSM 3596.</title>
        <authorList>
            <person name="Chen S.-C."/>
            <person name="Lai S.-J."/>
            <person name="You Y.-T."/>
        </authorList>
    </citation>
    <scope>NUCLEOTIDE SEQUENCE</scope>
    <source>
        <strain evidence="2">DSM 3596</strain>
    </source>
</reference>
<feature type="transmembrane region" description="Helical" evidence="1">
    <location>
        <begin position="21"/>
        <end position="45"/>
    </location>
</feature>
<gene>
    <name evidence="2" type="ORF">OU421_11245</name>
</gene>
<dbReference type="EMBL" id="CP113361">
    <property type="protein sequence ID" value="WAI00980.1"/>
    <property type="molecule type" value="Genomic_DNA"/>
</dbReference>
<accession>A0A9X9S4Y1</accession>
<feature type="transmembrane region" description="Helical" evidence="1">
    <location>
        <begin position="107"/>
        <end position="129"/>
    </location>
</feature>
<protein>
    <submittedName>
        <fullName evidence="2">ABC transporter permease subunit</fullName>
    </submittedName>
</protein>
<dbReference type="GO" id="GO:0005886">
    <property type="term" value="C:plasma membrane"/>
    <property type="evidence" value="ECO:0007669"/>
    <property type="project" value="UniProtKB-SubCell"/>
</dbReference>
<evidence type="ECO:0000313" key="3">
    <source>
        <dbReference type="Proteomes" id="UP001163096"/>
    </source>
</evidence>
<dbReference type="RefSeq" id="WP_268186187.1">
    <property type="nucleotide sequence ID" value="NZ_CP113361.1"/>
</dbReference>
<dbReference type="KEGG" id="mou:OU421_11245"/>
<feature type="transmembrane region" description="Helical" evidence="1">
    <location>
        <begin position="176"/>
        <end position="195"/>
    </location>
</feature>
<feature type="transmembrane region" description="Helical" evidence="1">
    <location>
        <begin position="141"/>
        <end position="169"/>
    </location>
</feature>
<keyword evidence="1" id="KW-1133">Transmembrane helix</keyword>
<dbReference type="PANTHER" id="PTHR43471">
    <property type="entry name" value="ABC TRANSPORTER PERMEASE"/>
    <property type="match status" value="1"/>
</dbReference>
<name>A0A9X9S4Y1_METOG</name>
<keyword evidence="3" id="KW-1185">Reference proteome</keyword>
<proteinExistence type="predicted"/>
<dbReference type="GO" id="GO:0140359">
    <property type="term" value="F:ABC-type transporter activity"/>
    <property type="evidence" value="ECO:0007669"/>
    <property type="project" value="InterPro"/>
</dbReference>
<dbReference type="AlphaFoldDB" id="A0A9X9S4Y1"/>
<dbReference type="GeneID" id="76835685"/>
<organism evidence="2 3">
    <name type="scientific">Methanogenium organophilum</name>
    <dbReference type="NCBI Taxonomy" id="2199"/>
    <lineage>
        <taxon>Archaea</taxon>
        <taxon>Methanobacteriati</taxon>
        <taxon>Methanobacteriota</taxon>
        <taxon>Stenosarchaea group</taxon>
        <taxon>Methanomicrobia</taxon>
        <taxon>Methanomicrobiales</taxon>
        <taxon>Methanomicrobiaceae</taxon>
        <taxon>Methanogenium</taxon>
    </lineage>
</organism>
<evidence type="ECO:0000313" key="2">
    <source>
        <dbReference type="EMBL" id="WAI00980.1"/>
    </source>
</evidence>
<dbReference type="Pfam" id="PF12679">
    <property type="entry name" value="ABC2_membrane_2"/>
    <property type="match status" value="1"/>
</dbReference>
<keyword evidence="1" id="KW-0472">Membrane</keyword>
<dbReference type="PANTHER" id="PTHR43471:SF3">
    <property type="entry name" value="ABC TRANSPORTER PERMEASE PROTEIN NATB"/>
    <property type="match status" value="1"/>
</dbReference>
<evidence type="ECO:0000256" key="1">
    <source>
        <dbReference type="SAM" id="Phobius"/>
    </source>
</evidence>
<feature type="transmembrane region" description="Helical" evidence="1">
    <location>
        <begin position="51"/>
        <end position="75"/>
    </location>
</feature>